<organism evidence="1 2">
    <name type="scientific">Microbotryum intermedium</name>
    <dbReference type="NCBI Taxonomy" id="269621"/>
    <lineage>
        <taxon>Eukaryota</taxon>
        <taxon>Fungi</taxon>
        <taxon>Dikarya</taxon>
        <taxon>Basidiomycota</taxon>
        <taxon>Pucciniomycotina</taxon>
        <taxon>Microbotryomycetes</taxon>
        <taxon>Microbotryales</taxon>
        <taxon>Microbotryaceae</taxon>
        <taxon>Microbotryum</taxon>
    </lineage>
</organism>
<sequence>MKVARMAERCYRWEEERFPARIRQAATAVRGYEQASASKLSKAKSFLYPLGSYRDHPIATHLGTWRLSNSQFRYLGI</sequence>
<protein>
    <submittedName>
        <fullName evidence="1">BQ2448_2250 protein</fullName>
    </submittedName>
</protein>
<dbReference type="Proteomes" id="UP000198372">
    <property type="component" value="Unassembled WGS sequence"/>
</dbReference>
<dbReference type="AlphaFoldDB" id="A0A238F5M3"/>
<evidence type="ECO:0000313" key="1">
    <source>
        <dbReference type="EMBL" id="SCV69230.1"/>
    </source>
</evidence>
<name>A0A238F5M3_9BASI</name>
<accession>A0A238F5M3</accession>
<dbReference type="EMBL" id="FMSP01000004">
    <property type="protein sequence ID" value="SCV69230.1"/>
    <property type="molecule type" value="Genomic_DNA"/>
</dbReference>
<proteinExistence type="predicted"/>
<dbReference type="OrthoDB" id="7687051at2759"/>
<keyword evidence="2" id="KW-1185">Reference proteome</keyword>
<reference evidence="2" key="1">
    <citation type="submission" date="2016-09" db="EMBL/GenBank/DDBJ databases">
        <authorList>
            <person name="Jeantristanb JTB J.-T."/>
            <person name="Ricardo R."/>
        </authorList>
    </citation>
    <scope>NUCLEOTIDE SEQUENCE [LARGE SCALE GENOMIC DNA]</scope>
</reference>
<evidence type="ECO:0000313" key="2">
    <source>
        <dbReference type="Proteomes" id="UP000198372"/>
    </source>
</evidence>
<gene>
    <name evidence="1" type="ORF">BQ2448_2250</name>
</gene>